<evidence type="ECO:0000313" key="2">
    <source>
        <dbReference type="EMBL" id="SEQ05655.1"/>
    </source>
</evidence>
<organism evidence="2 3">
    <name type="scientific">Streptomyces radiopugnans</name>
    <dbReference type="NCBI Taxonomy" id="403935"/>
    <lineage>
        <taxon>Bacteria</taxon>
        <taxon>Bacillati</taxon>
        <taxon>Actinomycetota</taxon>
        <taxon>Actinomycetes</taxon>
        <taxon>Kitasatosporales</taxon>
        <taxon>Streptomycetaceae</taxon>
        <taxon>Streptomyces</taxon>
    </lineage>
</organism>
<evidence type="ECO:0000313" key="3">
    <source>
        <dbReference type="Proteomes" id="UP000199055"/>
    </source>
</evidence>
<evidence type="ECO:0000256" key="1">
    <source>
        <dbReference type="SAM" id="MobiDB-lite"/>
    </source>
</evidence>
<sequence length="122" mass="12804">MRTNTPTTASTEHTGTEDRRFAELAVRTGLEPGLEARYTADPVAVLAEFGLPAAETPYGGVPDSVAILAELGLCASEPVYAGDPLLIEDLEQLDARDAEQLACFGCTRADAFHLEVPGTVGA</sequence>
<keyword evidence="3" id="KW-1185">Reference proteome</keyword>
<feature type="compositionally biased region" description="Polar residues" evidence="1">
    <location>
        <begin position="1"/>
        <end position="13"/>
    </location>
</feature>
<name>A0A1H9CWT8_9ACTN</name>
<accession>A0A1H9CWT8</accession>
<proteinExistence type="predicted"/>
<dbReference type="RefSeq" id="WP_093657612.1">
    <property type="nucleotide sequence ID" value="NZ_FOET01000003.1"/>
</dbReference>
<protein>
    <submittedName>
        <fullName evidence="2">Uncharacterized protein</fullName>
    </submittedName>
</protein>
<dbReference type="Proteomes" id="UP000199055">
    <property type="component" value="Unassembled WGS sequence"/>
</dbReference>
<dbReference type="EMBL" id="FOET01000003">
    <property type="protein sequence ID" value="SEQ05655.1"/>
    <property type="molecule type" value="Genomic_DNA"/>
</dbReference>
<reference evidence="2 3" key="1">
    <citation type="submission" date="2016-10" db="EMBL/GenBank/DDBJ databases">
        <authorList>
            <person name="de Groot N.N."/>
        </authorList>
    </citation>
    <scope>NUCLEOTIDE SEQUENCE [LARGE SCALE GENOMIC DNA]</scope>
    <source>
        <strain evidence="2 3">CGMCC 4.3519</strain>
    </source>
</reference>
<feature type="region of interest" description="Disordered" evidence="1">
    <location>
        <begin position="1"/>
        <end position="20"/>
    </location>
</feature>
<gene>
    <name evidence="2" type="ORF">SAMN05216481_103484</name>
</gene>
<dbReference type="AlphaFoldDB" id="A0A1H9CWT8"/>
<dbReference type="STRING" id="403935.SAMN05216481_103484"/>